<sequence>MMNKKWIFKKNESLKPLIDYVLAKSMELEAILLNGELGAGKTTFTSQLAKSLGETKTIISPTFNTILVYDHLVHIDAYKLKGDLFAYEDYFEDKLVIIEWARNIAHNFRKYIEIEVYFDENQNHVFEIIKEV</sequence>
<keyword evidence="8" id="KW-0067">ATP-binding</keyword>
<organism evidence="11 12">
    <name type="scientific">[Mycoplasma] anseris</name>
    <dbReference type="NCBI Taxonomy" id="92400"/>
    <lineage>
        <taxon>Bacteria</taxon>
        <taxon>Bacillati</taxon>
        <taxon>Mycoplasmatota</taxon>
        <taxon>Mycoplasmoidales</taxon>
        <taxon>Metamycoplasmataceae</taxon>
        <taxon>Metamycoplasma</taxon>
    </lineage>
</organism>
<evidence type="ECO:0000256" key="6">
    <source>
        <dbReference type="ARBA" id="ARBA00022723"/>
    </source>
</evidence>
<keyword evidence="11" id="KW-0808">Transferase</keyword>
<dbReference type="GO" id="GO:0016740">
    <property type="term" value="F:transferase activity"/>
    <property type="evidence" value="ECO:0007669"/>
    <property type="project" value="UniProtKB-KW"/>
</dbReference>
<keyword evidence="5" id="KW-0819">tRNA processing</keyword>
<evidence type="ECO:0000256" key="3">
    <source>
        <dbReference type="ARBA" id="ARBA00019010"/>
    </source>
</evidence>
<dbReference type="Proteomes" id="UP000250218">
    <property type="component" value="Chromosome"/>
</dbReference>
<evidence type="ECO:0000256" key="8">
    <source>
        <dbReference type="ARBA" id="ARBA00022840"/>
    </source>
</evidence>
<dbReference type="GO" id="GO:0046872">
    <property type="term" value="F:metal ion binding"/>
    <property type="evidence" value="ECO:0007669"/>
    <property type="project" value="UniProtKB-KW"/>
</dbReference>
<keyword evidence="7" id="KW-0547">Nucleotide-binding</keyword>
<accession>A0A2Z4NE66</accession>
<dbReference type="AlphaFoldDB" id="A0A2Z4NE66"/>
<dbReference type="GO" id="GO:0002949">
    <property type="term" value="P:tRNA threonylcarbamoyladenosine modification"/>
    <property type="evidence" value="ECO:0007669"/>
    <property type="project" value="InterPro"/>
</dbReference>
<keyword evidence="6" id="KW-0479">Metal-binding</keyword>
<keyword evidence="4" id="KW-0963">Cytoplasm</keyword>
<protein>
    <recommendedName>
        <fullName evidence="3">tRNA threonylcarbamoyladenosine biosynthesis protein TsaE</fullName>
    </recommendedName>
    <alternativeName>
        <fullName evidence="10">t(6)A37 threonylcarbamoyladenosine biosynthesis protein TsaE</fullName>
    </alternativeName>
</protein>
<dbReference type="GO" id="GO:0005737">
    <property type="term" value="C:cytoplasm"/>
    <property type="evidence" value="ECO:0007669"/>
    <property type="project" value="UniProtKB-SubCell"/>
</dbReference>
<evidence type="ECO:0000256" key="4">
    <source>
        <dbReference type="ARBA" id="ARBA00022490"/>
    </source>
</evidence>
<proteinExistence type="inferred from homology"/>
<dbReference type="SUPFAM" id="SSF52540">
    <property type="entry name" value="P-loop containing nucleoside triphosphate hydrolases"/>
    <property type="match status" value="1"/>
</dbReference>
<dbReference type="InterPro" id="IPR027417">
    <property type="entry name" value="P-loop_NTPase"/>
</dbReference>
<gene>
    <name evidence="11" type="ORF">DP065_02735</name>
</gene>
<dbReference type="InterPro" id="IPR003442">
    <property type="entry name" value="T6A_TsaE"/>
</dbReference>
<evidence type="ECO:0000256" key="5">
    <source>
        <dbReference type="ARBA" id="ARBA00022694"/>
    </source>
</evidence>
<comment type="similarity">
    <text evidence="2">Belongs to the TsaE family.</text>
</comment>
<dbReference type="NCBIfam" id="TIGR00150">
    <property type="entry name" value="T6A_YjeE"/>
    <property type="match status" value="1"/>
</dbReference>
<dbReference type="Pfam" id="PF02367">
    <property type="entry name" value="TsaE"/>
    <property type="match status" value="1"/>
</dbReference>
<keyword evidence="9" id="KW-0460">Magnesium</keyword>
<evidence type="ECO:0000256" key="7">
    <source>
        <dbReference type="ARBA" id="ARBA00022741"/>
    </source>
</evidence>
<comment type="subcellular location">
    <subcellularLocation>
        <location evidence="1">Cytoplasm</location>
    </subcellularLocation>
</comment>
<evidence type="ECO:0000256" key="9">
    <source>
        <dbReference type="ARBA" id="ARBA00022842"/>
    </source>
</evidence>
<dbReference type="EMBL" id="CP030140">
    <property type="protein sequence ID" value="AWX69645.1"/>
    <property type="molecule type" value="Genomic_DNA"/>
</dbReference>
<reference evidence="12" key="1">
    <citation type="submission" date="2018-06" db="EMBL/GenBank/DDBJ databases">
        <title>Complete genome sequences of Mycoplasma anatis, M. anseris and M. cloacale type strains.</title>
        <authorList>
            <person name="Grozner D."/>
            <person name="Forro B."/>
            <person name="Sulyok K.M."/>
            <person name="Marton S."/>
            <person name="Kreizinger Z."/>
            <person name="Banyai K."/>
            <person name="Gyuranecz M."/>
        </authorList>
    </citation>
    <scope>NUCLEOTIDE SEQUENCE [LARGE SCALE GENOMIC DNA]</scope>
    <source>
        <strain evidence="12">ATCC 49234</strain>
    </source>
</reference>
<evidence type="ECO:0000313" key="12">
    <source>
        <dbReference type="Proteomes" id="UP000250218"/>
    </source>
</evidence>
<keyword evidence="12" id="KW-1185">Reference proteome</keyword>
<evidence type="ECO:0000256" key="10">
    <source>
        <dbReference type="ARBA" id="ARBA00032441"/>
    </source>
</evidence>
<evidence type="ECO:0000313" key="11">
    <source>
        <dbReference type="EMBL" id="AWX69645.1"/>
    </source>
</evidence>
<dbReference type="GO" id="GO:0005524">
    <property type="term" value="F:ATP binding"/>
    <property type="evidence" value="ECO:0007669"/>
    <property type="project" value="UniProtKB-KW"/>
</dbReference>
<evidence type="ECO:0000256" key="2">
    <source>
        <dbReference type="ARBA" id="ARBA00007599"/>
    </source>
</evidence>
<dbReference type="KEGG" id="mane:DP065_02735"/>
<dbReference type="Gene3D" id="3.40.50.300">
    <property type="entry name" value="P-loop containing nucleotide triphosphate hydrolases"/>
    <property type="match status" value="1"/>
</dbReference>
<dbReference type="PANTHER" id="PTHR33540:SF2">
    <property type="entry name" value="TRNA THREONYLCARBAMOYLADENOSINE BIOSYNTHESIS PROTEIN TSAE"/>
    <property type="match status" value="1"/>
</dbReference>
<evidence type="ECO:0000256" key="1">
    <source>
        <dbReference type="ARBA" id="ARBA00004496"/>
    </source>
</evidence>
<dbReference type="PANTHER" id="PTHR33540">
    <property type="entry name" value="TRNA THREONYLCARBAMOYLADENOSINE BIOSYNTHESIS PROTEIN TSAE"/>
    <property type="match status" value="1"/>
</dbReference>
<name>A0A2Z4NE66_9BACT</name>